<feature type="domain" description="BTB" evidence="1">
    <location>
        <begin position="16"/>
        <end position="88"/>
    </location>
</feature>
<comment type="caution">
    <text evidence="2">The sequence shown here is derived from an EMBL/GenBank/DDBJ whole genome shotgun (WGS) entry which is preliminary data.</text>
</comment>
<dbReference type="STRING" id="135208.A0A4Z0A123"/>
<dbReference type="OrthoDB" id="3218112at2759"/>
<name>A0A4Z0A123_9AGAM</name>
<dbReference type="EMBL" id="SFCI01000288">
    <property type="protein sequence ID" value="TFY80782.1"/>
    <property type="molecule type" value="Genomic_DNA"/>
</dbReference>
<dbReference type="InterPro" id="IPR011333">
    <property type="entry name" value="SKP1/BTB/POZ_sf"/>
</dbReference>
<proteinExistence type="predicted"/>
<evidence type="ECO:0000313" key="2">
    <source>
        <dbReference type="EMBL" id="TFY80782.1"/>
    </source>
</evidence>
<protein>
    <recommendedName>
        <fullName evidence="1">BTB domain-containing protein</fullName>
    </recommendedName>
</protein>
<dbReference type="InterPro" id="IPR000210">
    <property type="entry name" value="BTB/POZ_dom"/>
</dbReference>
<dbReference type="Proteomes" id="UP000298061">
    <property type="component" value="Unassembled WGS sequence"/>
</dbReference>
<organism evidence="2 3">
    <name type="scientific">Hericium alpestre</name>
    <dbReference type="NCBI Taxonomy" id="135208"/>
    <lineage>
        <taxon>Eukaryota</taxon>
        <taxon>Fungi</taxon>
        <taxon>Dikarya</taxon>
        <taxon>Basidiomycota</taxon>
        <taxon>Agaricomycotina</taxon>
        <taxon>Agaricomycetes</taxon>
        <taxon>Russulales</taxon>
        <taxon>Hericiaceae</taxon>
        <taxon>Hericium</taxon>
    </lineage>
</organism>
<evidence type="ECO:0000259" key="1">
    <source>
        <dbReference type="PROSITE" id="PS50097"/>
    </source>
</evidence>
<accession>A0A4Z0A123</accession>
<evidence type="ECO:0000313" key="3">
    <source>
        <dbReference type="Proteomes" id="UP000298061"/>
    </source>
</evidence>
<dbReference type="Pfam" id="PF00651">
    <property type="entry name" value="BTB"/>
    <property type="match status" value="1"/>
</dbReference>
<keyword evidence="3" id="KW-1185">Reference proteome</keyword>
<gene>
    <name evidence="2" type="ORF">EWM64_g3230</name>
</gene>
<dbReference type="Gene3D" id="3.30.710.10">
    <property type="entry name" value="Potassium Channel Kv1.1, Chain A"/>
    <property type="match status" value="1"/>
</dbReference>
<dbReference type="PROSITE" id="PS50097">
    <property type="entry name" value="BTB"/>
    <property type="match status" value="1"/>
</dbReference>
<dbReference type="AlphaFoldDB" id="A0A4Z0A123"/>
<reference evidence="2 3" key="1">
    <citation type="submission" date="2019-02" db="EMBL/GenBank/DDBJ databases">
        <title>Genome sequencing of the rare red list fungi Hericium alpestre (H. flagellum).</title>
        <authorList>
            <person name="Buettner E."/>
            <person name="Kellner H."/>
        </authorList>
    </citation>
    <scope>NUCLEOTIDE SEQUENCE [LARGE SCALE GENOMIC DNA]</scope>
    <source>
        <strain evidence="2 3">DSM 108284</strain>
    </source>
</reference>
<dbReference type="SUPFAM" id="SSF54695">
    <property type="entry name" value="POZ domain"/>
    <property type="match status" value="1"/>
</dbReference>
<sequence length="288" mass="32483">MASRSTLRRHDALYFDDGNIVMSATSANNPGSVVFRVHKSVMAKHSPVFADMFSLPDTGTAAETYDGAPLICMPDAAEDLQKLLEALYCQPPFSLVPLSPHNPSIARPVLALSTKYEITHLRQLIVDRLEADWPLTLEKWDALEDMTMSQRSHHYRFPGPFIDDLFPEPASAIRLAHDFDIPTILPAAFYHLLRIPVADDWNLLHKDSPKATAEALWTGRRTAKWDLLRAEDLLTVLRGRDALLRALNAKMFSISLEPEHPEDEERCDKFEGYSALIDIVKGYFEPTT</sequence>